<evidence type="ECO:0000313" key="2">
    <source>
        <dbReference type="EMBL" id="CDW39824.1"/>
    </source>
</evidence>
<accession>A0A0K2UNG4</accession>
<evidence type="ECO:0000256" key="1">
    <source>
        <dbReference type="SAM" id="SignalP"/>
    </source>
</evidence>
<organism evidence="2">
    <name type="scientific">Lepeophtheirus salmonis</name>
    <name type="common">Salmon louse</name>
    <name type="synonym">Caligus salmonis</name>
    <dbReference type="NCBI Taxonomy" id="72036"/>
    <lineage>
        <taxon>Eukaryota</taxon>
        <taxon>Metazoa</taxon>
        <taxon>Ecdysozoa</taxon>
        <taxon>Arthropoda</taxon>
        <taxon>Crustacea</taxon>
        <taxon>Multicrustacea</taxon>
        <taxon>Hexanauplia</taxon>
        <taxon>Copepoda</taxon>
        <taxon>Siphonostomatoida</taxon>
        <taxon>Caligidae</taxon>
        <taxon>Lepeophtheirus</taxon>
    </lineage>
</organism>
<dbReference type="EMBL" id="HACA01022463">
    <property type="protein sequence ID" value="CDW39824.1"/>
    <property type="molecule type" value="Transcribed_RNA"/>
</dbReference>
<name>A0A0K2UNG4_LEPSM</name>
<feature type="chain" id="PRO_5005488906" evidence="1">
    <location>
        <begin position="21"/>
        <end position="26"/>
    </location>
</feature>
<proteinExistence type="predicted"/>
<dbReference type="AlphaFoldDB" id="A0A0K2UNG4"/>
<reference evidence="2" key="1">
    <citation type="submission" date="2014-05" db="EMBL/GenBank/DDBJ databases">
        <authorList>
            <person name="Chronopoulou M."/>
        </authorList>
    </citation>
    <scope>NUCLEOTIDE SEQUENCE</scope>
    <source>
        <tissue evidence="2">Whole organism</tissue>
    </source>
</reference>
<sequence>MIKINNFMLIFFLLLHTCLLNDEGSD</sequence>
<feature type="signal peptide" evidence="1">
    <location>
        <begin position="1"/>
        <end position="20"/>
    </location>
</feature>
<keyword evidence="1" id="KW-0732">Signal</keyword>
<protein>
    <submittedName>
        <fullName evidence="2">Uncharacterized protein</fullName>
    </submittedName>
</protein>